<evidence type="ECO:0000256" key="3">
    <source>
        <dbReference type="ARBA" id="ARBA00022729"/>
    </source>
</evidence>
<evidence type="ECO:0000259" key="10">
    <source>
        <dbReference type="PROSITE" id="PS51767"/>
    </source>
</evidence>
<gene>
    <name evidence="11" type="primary">TBLA0A03910</name>
    <name evidence="11" type="ORF">TBLA_0A03910</name>
</gene>
<dbReference type="OrthoDB" id="771136at2759"/>
<proteinExistence type="inferred from homology"/>
<feature type="domain" description="Peptidase A1" evidence="10">
    <location>
        <begin position="97"/>
        <end position="489"/>
    </location>
</feature>
<reference evidence="11 12" key="1">
    <citation type="journal article" date="2011" name="Proc. Natl. Acad. Sci. U.S.A.">
        <title>Evolutionary erosion of yeast sex chromosomes by mating-type switching accidents.</title>
        <authorList>
            <person name="Gordon J.L."/>
            <person name="Armisen D."/>
            <person name="Proux-Wera E."/>
            <person name="Oheigeartaigh S.S."/>
            <person name="Byrne K.P."/>
            <person name="Wolfe K.H."/>
        </authorList>
    </citation>
    <scope>NUCLEOTIDE SEQUENCE [LARGE SCALE GENOMIC DNA]</scope>
    <source>
        <strain evidence="12">ATCC 34711 / CBS 6284 / DSM 70876 / NBRC 10599 / NRRL Y-10934 / UCD 77-7</strain>
    </source>
</reference>
<evidence type="ECO:0000256" key="6">
    <source>
        <dbReference type="PIRSR" id="PIRSR601461-1"/>
    </source>
</evidence>
<name>I2GVN7_HENB6</name>
<dbReference type="MEROPS" id="A01.030"/>
<evidence type="ECO:0000256" key="4">
    <source>
        <dbReference type="ARBA" id="ARBA00022750"/>
    </source>
</evidence>
<dbReference type="KEGG" id="tbl:TBLA_0A03910"/>
<evidence type="ECO:0000313" key="11">
    <source>
        <dbReference type="EMBL" id="CCH58189.1"/>
    </source>
</evidence>
<dbReference type="eggNOG" id="KOG1339">
    <property type="taxonomic scope" value="Eukaryota"/>
</dbReference>
<evidence type="ECO:0000256" key="7">
    <source>
        <dbReference type="PIRSR" id="PIRSR601461-2"/>
    </source>
</evidence>
<dbReference type="PANTHER" id="PTHR47966:SF65">
    <property type="entry name" value="ASPARTIC-TYPE ENDOPEPTIDASE"/>
    <property type="match status" value="1"/>
</dbReference>
<evidence type="ECO:0000313" key="12">
    <source>
        <dbReference type="Proteomes" id="UP000002866"/>
    </source>
</evidence>
<dbReference type="CDD" id="cd05474">
    <property type="entry name" value="SAP_like"/>
    <property type="match status" value="1"/>
</dbReference>
<dbReference type="PROSITE" id="PS51767">
    <property type="entry name" value="PEPTIDASE_A1"/>
    <property type="match status" value="1"/>
</dbReference>
<feature type="disulfide bond" evidence="7">
    <location>
        <begin position="417"/>
        <end position="453"/>
    </location>
</feature>
<dbReference type="SUPFAM" id="SSF50630">
    <property type="entry name" value="Acid proteases"/>
    <property type="match status" value="1"/>
</dbReference>
<dbReference type="GeneID" id="14492812"/>
<dbReference type="GO" id="GO:0001402">
    <property type="term" value="P:signal transduction involved in filamentous growth"/>
    <property type="evidence" value="ECO:0007669"/>
    <property type="project" value="EnsemblFungi"/>
</dbReference>
<dbReference type="Gene3D" id="2.40.70.10">
    <property type="entry name" value="Acid Proteases"/>
    <property type="match status" value="2"/>
</dbReference>
<dbReference type="EMBL" id="HE806316">
    <property type="protein sequence ID" value="CCH58189.1"/>
    <property type="molecule type" value="Genomic_DNA"/>
</dbReference>
<evidence type="ECO:0000256" key="1">
    <source>
        <dbReference type="ARBA" id="ARBA00007447"/>
    </source>
</evidence>
<comment type="similarity">
    <text evidence="1 8">Belongs to the peptidase A1 family.</text>
</comment>
<evidence type="ECO:0000256" key="2">
    <source>
        <dbReference type="ARBA" id="ARBA00022670"/>
    </source>
</evidence>
<keyword evidence="4 8" id="KW-0064">Aspartyl protease</keyword>
<dbReference type="InterPro" id="IPR001969">
    <property type="entry name" value="Aspartic_peptidase_AS"/>
</dbReference>
<dbReference type="HOGENOM" id="CLU_013253_9_1_1"/>
<evidence type="ECO:0000256" key="9">
    <source>
        <dbReference type="SAM" id="SignalP"/>
    </source>
</evidence>
<dbReference type="GO" id="GO:0004190">
    <property type="term" value="F:aspartic-type endopeptidase activity"/>
    <property type="evidence" value="ECO:0007669"/>
    <property type="project" value="UniProtKB-KW"/>
</dbReference>
<dbReference type="PANTHER" id="PTHR47966">
    <property type="entry name" value="BETA-SITE APP-CLEAVING ENZYME, ISOFORM A-RELATED"/>
    <property type="match status" value="1"/>
</dbReference>
<dbReference type="InterPro" id="IPR021109">
    <property type="entry name" value="Peptidase_aspartic_dom_sf"/>
</dbReference>
<dbReference type="InParanoid" id="I2GVN7"/>
<dbReference type="GO" id="GO:0031505">
    <property type="term" value="P:fungal-type cell wall organization"/>
    <property type="evidence" value="ECO:0007669"/>
    <property type="project" value="EnsemblFungi"/>
</dbReference>
<sequence>MKFTNSIAISALALLQQFQSASALIWNREQVEAKEAKNIQPIKPKFLELKFDRHYGESYEDSTLGKDGAVHLEKRTFDSAYNGSYEDVILTNQLTFYSVELDIGTPAQKVTVVVDTGSSDLWITETSNPFCSTGDDDTEDSVWSPFLLKDKIDPRVLKHKGKRTTSIDVTATATTGSINISIDLGSNFTLPPEFLINCTEFGTFNTKKSSTFKNNHTDFFISYGDNTFASGYWGRDVLSFQDINVTGLSFGVANVTNSTVGVLGIGLPELESTYFGTVNSVNESSYIYNNFPQVLKNSGIINKTAYSLFLNKSDSTQGSLLLGAVDTSKFADKLYTVPMLNINPSKGYTDPSAFLVLMQKMTRYKYGQGHLVPSSRIPVLLDSGTTMVYLPRSIVEQIMRHEEAQYVEELDLYQIKCPSPNKKNQTSFSFDFGGFQIKASLSDFIVPTDNGQCIFGMIPQDMNVGILGDSFLTHAYVVYDLEDYEISMAQAVYDGGEPNYIPIVSTVPSAVRAKYYSATDLPSGFAIDSYNNTSKRPKDKTTFSVQADLRNTISGDITTTIEEDSAKTETKHSNAGVATVPTYSSIIFTFLLSILI</sequence>
<dbReference type="PROSITE" id="PS00141">
    <property type="entry name" value="ASP_PROTEASE"/>
    <property type="match status" value="2"/>
</dbReference>
<dbReference type="PRINTS" id="PR00792">
    <property type="entry name" value="PEPSIN"/>
</dbReference>
<protein>
    <recommendedName>
        <fullName evidence="10">Peptidase A1 domain-containing protein</fullName>
    </recommendedName>
</protein>
<keyword evidence="3 9" id="KW-0732">Signal</keyword>
<feature type="active site" evidence="6">
    <location>
        <position position="115"/>
    </location>
</feature>
<accession>I2GVN7</accession>
<organism evidence="11 12">
    <name type="scientific">Henningerozyma blattae (strain ATCC 34711 / CBS 6284 / DSM 70876 / NBRC 10599 / NRRL Y-10934 / UCD 77-7)</name>
    <name type="common">Yeast</name>
    <name type="synonym">Tetrapisispora blattae</name>
    <dbReference type="NCBI Taxonomy" id="1071380"/>
    <lineage>
        <taxon>Eukaryota</taxon>
        <taxon>Fungi</taxon>
        <taxon>Dikarya</taxon>
        <taxon>Ascomycota</taxon>
        <taxon>Saccharomycotina</taxon>
        <taxon>Saccharomycetes</taxon>
        <taxon>Saccharomycetales</taxon>
        <taxon>Saccharomycetaceae</taxon>
        <taxon>Henningerozyma</taxon>
    </lineage>
</organism>
<feature type="chain" id="PRO_5003658832" description="Peptidase A1 domain-containing protein" evidence="9">
    <location>
        <begin position="24"/>
        <end position="596"/>
    </location>
</feature>
<dbReference type="OMA" id="NDEFAIM"/>
<evidence type="ECO:0000256" key="8">
    <source>
        <dbReference type="RuleBase" id="RU000454"/>
    </source>
</evidence>
<keyword evidence="12" id="KW-1185">Reference proteome</keyword>
<feature type="signal peptide" evidence="9">
    <location>
        <begin position="1"/>
        <end position="23"/>
    </location>
</feature>
<dbReference type="InterPro" id="IPR033121">
    <property type="entry name" value="PEPTIDASE_A1"/>
</dbReference>
<dbReference type="InterPro" id="IPR033876">
    <property type="entry name" value="SAP-like"/>
</dbReference>
<dbReference type="InterPro" id="IPR001461">
    <property type="entry name" value="Aspartic_peptidase_A1"/>
</dbReference>
<keyword evidence="2 8" id="KW-0645">Protease</keyword>
<feature type="active site" evidence="6">
    <location>
        <position position="382"/>
    </location>
</feature>
<dbReference type="AlphaFoldDB" id="I2GVN7"/>
<keyword evidence="7" id="KW-1015">Disulfide bond</keyword>
<dbReference type="GO" id="GO:0009277">
    <property type="term" value="C:fungal-type cell wall"/>
    <property type="evidence" value="ECO:0007669"/>
    <property type="project" value="EnsemblFungi"/>
</dbReference>
<dbReference type="Pfam" id="PF00026">
    <property type="entry name" value="Asp"/>
    <property type="match status" value="1"/>
</dbReference>
<keyword evidence="5 8" id="KW-0378">Hydrolase</keyword>
<dbReference type="RefSeq" id="XP_004177708.1">
    <property type="nucleotide sequence ID" value="XM_004177660.1"/>
</dbReference>
<evidence type="ECO:0000256" key="5">
    <source>
        <dbReference type="ARBA" id="ARBA00022801"/>
    </source>
</evidence>
<dbReference type="Proteomes" id="UP000002866">
    <property type="component" value="Chromosome 1"/>
</dbReference>
<dbReference type="GO" id="GO:0006508">
    <property type="term" value="P:proteolysis"/>
    <property type="evidence" value="ECO:0007669"/>
    <property type="project" value="UniProtKB-KW"/>
</dbReference>